<keyword evidence="2" id="KW-1185">Reference proteome</keyword>
<dbReference type="InterPro" id="IPR036873">
    <property type="entry name" value="Rhodanese-like_dom_sf"/>
</dbReference>
<protein>
    <recommendedName>
        <fullName evidence="3">Rhodanese domain-containing protein</fullName>
    </recommendedName>
</protein>
<proteinExistence type="predicted"/>
<accession>A0ABQ6IBY9</accession>
<evidence type="ECO:0008006" key="3">
    <source>
        <dbReference type="Google" id="ProtNLM"/>
    </source>
</evidence>
<dbReference type="InterPro" id="IPR036188">
    <property type="entry name" value="FAD/NAD-bd_sf"/>
</dbReference>
<gene>
    <name evidence="1" type="ORF">GCM10025876_11600</name>
</gene>
<comment type="caution">
    <text evidence="1">The sequence shown here is derived from an EMBL/GenBank/DDBJ whole genome shotgun (WGS) entry which is preliminary data.</text>
</comment>
<reference evidence="2" key="1">
    <citation type="journal article" date="2019" name="Int. J. Syst. Evol. Microbiol.">
        <title>The Global Catalogue of Microorganisms (GCM) 10K type strain sequencing project: providing services to taxonomists for standard genome sequencing and annotation.</title>
        <authorList>
            <consortium name="The Broad Institute Genomics Platform"/>
            <consortium name="The Broad Institute Genome Sequencing Center for Infectious Disease"/>
            <person name="Wu L."/>
            <person name="Ma J."/>
        </authorList>
    </citation>
    <scope>NUCLEOTIDE SEQUENCE [LARGE SCALE GENOMIC DNA]</scope>
    <source>
        <strain evidence="2">NBRC 112299</strain>
    </source>
</reference>
<dbReference type="EMBL" id="BSUN01000001">
    <property type="protein sequence ID" value="GMA34956.1"/>
    <property type="molecule type" value="Genomic_DNA"/>
</dbReference>
<sequence>MSLAYAPAYGSAKDPVNMLGYVAENLASGETPAVQWHELVDAEDEPVVLDVRTAAEHARGTVTVPWQEPLVMALDSLRERHHERLAIAASWSIAR</sequence>
<name>A0ABQ6IBY9_9MICO</name>
<dbReference type="Gene3D" id="3.50.50.60">
    <property type="entry name" value="FAD/NAD(P)-binding domain"/>
    <property type="match status" value="1"/>
</dbReference>
<dbReference type="Proteomes" id="UP001157125">
    <property type="component" value="Unassembled WGS sequence"/>
</dbReference>
<dbReference type="SUPFAM" id="SSF52821">
    <property type="entry name" value="Rhodanese/Cell cycle control phosphatase"/>
    <property type="match status" value="1"/>
</dbReference>
<organism evidence="1 2">
    <name type="scientific">Demequina litorisediminis</name>
    <dbReference type="NCBI Taxonomy" id="1849022"/>
    <lineage>
        <taxon>Bacteria</taxon>
        <taxon>Bacillati</taxon>
        <taxon>Actinomycetota</taxon>
        <taxon>Actinomycetes</taxon>
        <taxon>Micrococcales</taxon>
        <taxon>Demequinaceae</taxon>
        <taxon>Demequina</taxon>
    </lineage>
</organism>
<evidence type="ECO:0000313" key="1">
    <source>
        <dbReference type="EMBL" id="GMA34956.1"/>
    </source>
</evidence>
<evidence type="ECO:0000313" key="2">
    <source>
        <dbReference type="Proteomes" id="UP001157125"/>
    </source>
</evidence>